<comment type="caution">
    <text evidence="2">The sequence shown here is derived from an EMBL/GenBank/DDBJ whole genome shotgun (WGS) entry which is preliminary data.</text>
</comment>
<keyword evidence="3" id="KW-1185">Reference proteome</keyword>
<dbReference type="Gene3D" id="2.170.270.10">
    <property type="entry name" value="SET domain"/>
    <property type="match status" value="1"/>
</dbReference>
<evidence type="ECO:0000313" key="2">
    <source>
        <dbReference type="EMBL" id="MFJ2679628.1"/>
    </source>
</evidence>
<dbReference type="RefSeq" id="WP_401382128.1">
    <property type="nucleotide sequence ID" value="NZ_JBIUWZ010000022.1"/>
</dbReference>
<dbReference type="InterPro" id="IPR046341">
    <property type="entry name" value="SET_dom_sf"/>
</dbReference>
<dbReference type="Pfam" id="PF20178">
    <property type="entry name" value="ToxA_N"/>
    <property type="match status" value="1"/>
</dbReference>
<dbReference type="Proteomes" id="UP001617213">
    <property type="component" value="Unassembled WGS sequence"/>
</dbReference>
<accession>A0ABW8E1A7</accession>
<reference evidence="2 3" key="1">
    <citation type="submission" date="2024-10" db="EMBL/GenBank/DDBJ databases">
        <title>The Natural Products Discovery Center: Release of the First 8490 Sequenced Strains for Exploring Actinobacteria Biosynthetic Diversity.</title>
        <authorList>
            <person name="Kalkreuter E."/>
            <person name="Kautsar S.A."/>
            <person name="Yang D."/>
            <person name="Bader C.D."/>
            <person name="Teijaro C.N."/>
            <person name="Fluegel L."/>
            <person name="Davis C.M."/>
            <person name="Simpson J.R."/>
            <person name="Lauterbach L."/>
            <person name="Steele A.D."/>
            <person name="Gui C."/>
            <person name="Meng S."/>
            <person name="Li G."/>
            <person name="Viehrig K."/>
            <person name="Ye F."/>
            <person name="Su P."/>
            <person name="Kiefer A.F."/>
            <person name="Nichols A."/>
            <person name="Cepeda A.J."/>
            <person name="Yan W."/>
            <person name="Fan B."/>
            <person name="Jiang Y."/>
            <person name="Adhikari A."/>
            <person name="Zheng C.-J."/>
            <person name="Schuster L."/>
            <person name="Cowan T.M."/>
            <person name="Smanski M.J."/>
            <person name="Chevrette M.G."/>
            <person name="De Carvalho L.P.S."/>
            <person name="Shen B."/>
        </authorList>
    </citation>
    <scope>NUCLEOTIDE SEQUENCE [LARGE SCALE GENOMIC DNA]</scope>
    <source>
        <strain evidence="2 3">NPDC087581</strain>
    </source>
</reference>
<dbReference type="InterPro" id="IPR046673">
    <property type="entry name" value="ToxA_N"/>
</dbReference>
<organism evidence="2 3">
    <name type="scientific">Pseudomonas sivasensis</name>
    <dbReference type="NCBI Taxonomy" id="1880678"/>
    <lineage>
        <taxon>Bacteria</taxon>
        <taxon>Pseudomonadati</taxon>
        <taxon>Pseudomonadota</taxon>
        <taxon>Gammaproteobacteria</taxon>
        <taxon>Pseudomonadales</taxon>
        <taxon>Pseudomonadaceae</taxon>
        <taxon>Pseudomonas</taxon>
    </lineage>
</organism>
<protein>
    <submittedName>
        <fullName evidence="2">Dermonecrotic toxin domain-containing protein</fullName>
    </submittedName>
</protein>
<name>A0ABW8E1A7_9PSED</name>
<dbReference type="SUPFAM" id="SSF82199">
    <property type="entry name" value="SET domain"/>
    <property type="match status" value="1"/>
</dbReference>
<evidence type="ECO:0000259" key="1">
    <source>
        <dbReference type="Pfam" id="PF20178"/>
    </source>
</evidence>
<sequence length="1331" mass="148337">MNTRPTPPPRRPLLTAHHAMIGPQVPSWLRQAPASQLKDFRDCLINSNLARHDLKALLGEIQSPEDFARPRLRAALTAQFFMLIADENAILVREWKNHHLLGLIKTHARTTRQTLLEAALQNFEASEAQEGGMETGTAIYNVTATGEVSSSITGPAFAKFCRNLDLGGQYLAHIFSALEPSSSSASGRTPQEVRRVFRAQVQHAFGVAIHIAYMNRRLTAKQHLQLNSLYRSGSPPDMQCHHLTINEVVLPGVLVIEAPKIGLPFILYTPDDPSAALRPHASLAELKRKLAERLLDENYRAVFERLVPLQHQGSLLDATPEHSGSDNIEMGGRIYTEPAHLNLPVDLTACSADVFLSIAEHTIAQIKSDAQTLAALTANVDVLSRQKRLQGYIDAGKSVLFFAASFIPIVGEVLLVVSAAQLIDTIYEGFSAWSRGDSDEALNDLLDVADNLALAAATAGAIKTAGFTAGLIKVRVRNKGWRLWHSDLTPYRHPDGLPEHLVADSQGLYQHGQQQFLKLDDHAHAVRRTAEGKQWELAHPTDPHAYSPPLLSNQAGGWRHLHETPGEWEDIKLIKRLGPDATQIKQAAVEPILLLSGVDKAALRQIHQEMVRPPPLLLDTLNHFNLEQEINDFDLSRAEGTTLSPHSPQIQFHLLTSLAQWPANRVLKIVDEQQQEVLSHGTGTAETRIDAARFRRGELLHALQEQLPQDEFNALLPPVYIDYFTKVENLARTLEEQAVGQKQRLFTLLTAPNEKLMSQTEKSLHTAAPTLSKRHLEDMQGTLSQSERQQLEGLTTLPNAQRWEAEQYAQTQQATRLGESIFLECLRSRESVPLVLHTLERIPGWPKARLIEVHDVSHGGPLLGRIGTAEVTARDVLIRQGELYALHNDKGAPMPLLGAIERMLPESELSVILQRSGADSLEQALYKTGLSVMNEGPPPIRTRVASAQTSSAVGLPLDPLFSDPSPPLGLTLRADGIHQAPPLANGNYRYYIQDNQKYYQVKYDTMGWRLLDARSRFRAYQPYLRQKTEGGWEIDQAKGALLGGKDSPVRLEEGMESGEEFESAESVSLSSDYESAEEGVVRAHYSATELSQMRTHRGYQYSQNYRRIYDRANNGRYPLRDTLGRPMRIRQIQSHGKSLTTEAVFAASELHPYIRWQGYENVARLYEDKLEVTSFTAAHQKCAQEASLIGEATVVTRRALKKGQALGVYGGELLPLYVARARQDPYLMPIKNLRPTTPHAVNMQLVLSGDNALSRINTIFEYEGELPIRQASVGYNVEAAQFRIQAQVDDNTQEQLILTGLFASEDIAAGAELRWNYQYDESTIRELFPRP</sequence>
<evidence type="ECO:0000313" key="3">
    <source>
        <dbReference type="Proteomes" id="UP001617213"/>
    </source>
</evidence>
<feature type="domain" description="Dermonecrotic toxin N-terminal" evidence="1">
    <location>
        <begin position="60"/>
        <end position="309"/>
    </location>
</feature>
<dbReference type="EMBL" id="JBIUWZ010000022">
    <property type="protein sequence ID" value="MFJ2679628.1"/>
    <property type="molecule type" value="Genomic_DNA"/>
</dbReference>
<proteinExistence type="predicted"/>
<gene>
    <name evidence="2" type="ORF">ACIOWJ_16230</name>
</gene>